<feature type="signal peptide" evidence="2">
    <location>
        <begin position="1"/>
        <end position="20"/>
    </location>
</feature>
<reference evidence="4 5" key="1">
    <citation type="submission" date="2018-06" db="EMBL/GenBank/DDBJ databases">
        <title>Genomic Encyclopedia of Archaeal and Bacterial Type Strains, Phase II (KMG-II): from individual species to whole genera.</title>
        <authorList>
            <person name="Goeker M."/>
        </authorList>
    </citation>
    <scope>NUCLEOTIDE SEQUENCE [LARGE SCALE GENOMIC DNA]</scope>
    <source>
        <strain evidence="4 5">DSM 23241</strain>
    </source>
</reference>
<keyword evidence="4" id="KW-0378">Hydrolase</keyword>
<feature type="compositionally biased region" description="Gly residues" evidence="1">
    <location>
        <begin position="289"/>
        <end position="305"/>
    </location>
</feature>
<comment type="caution">
    <text evidence="4">The sequence shown here is derived from an EMBL/GenBank/DDBJ whole genome shotgun (WGS) entry which is preliminary data.</text>
</comment>
<keyword evidence="4" id="KW-0645">Protease</keyword>
<evidence type="ECO:0000313" key="5">
    <source>
        <dbReference type="Proteomes" id="UP000249720"/>
    </source>
</evidence>
<gene>
    <name evidence="4" type="ORF">LX80_02535</name>
</gene>
<dbReference type="OrthoDB" id="606930at2"/>
<proteinExistence type="predicted"/>
<dbReference type="GO" id="GO:0004180">
    <property type="term" value="F:carboxypeptidase activity"/>
    <property type="evidence" value="ECO:0007669"/>
    <property type="project" value="UniProtKB-KW"/>
</dbReference>
<dbReference type="Proteomes" id="UP000249720">
    <property type="component" value="Unassembled WGS sequence"/>
</dbReference>
<feature type="domain" description="Outer membrane protein beta-barrel" evidence="3">
    <location>
        <begin position="447"/>
        <end position="767"/>
    </location>
</feature>
<keyword evidence="2" id="KW-0732">Signal</keyword>
<dbReference type="GO" id="GO:0030246">
    <property type="term" value="F:carbohydrate binding"/>
    <property type="evidence" value="ECO:0007669"/>
    <property type="project" value="InterPro"/>
</dbReference>
<evidence type="ECO:0000313" key="4">
    <source>
        <dbReference type="EMBL" id="PZX60516.1"/>
    </source>
</evidence>
<dbReference type="AlphaFoldDB" id="A0A2W7RNG6"/>
<keyword evidence="5" id="KW-1185">Reference proteome</keyword>
<keyword evidence="4" id="KW-0121">Carboxypeptidase</keyword>
<accession>A0A2W7RNG6</accession>
<dbReference type="Pfam" id="PF14905">
    <property type="entry name" value="OMP_b-brl_3"/>
    <property type="match status" value="1"/>
</dbReference>
<protein>
    <submittedName>
        <fullName evidence="4">Carboxypeptidase family protein</fullName>
    </submittedName>
</protein>
<evidence type="ECO:0000259" key="3">
    <source>
        <dbReference type="Pfam" id="PF14905"/>
    </source>
</evidence>
<dbReference type="EMBL" id="QKZV01000010">
    <property type="protein sequence ID" value="PZX60516.1"/>
    <property type="molecule type" value="Genomic_DNA"/>
</dbReference>
<evidence type="ECO:0000256" key="2">
    <source>
        <dbReference type="SAM" id="SignalP"/>
    </source>
</evidence>
<dbReference type="InterPro" id="IPR041700">
    <property type="entry name" value="OMP_b-brl_3"/>
</dbReference>
<evidence type="ECO:0000256" key="1">
    <source>
        <dbReference type="SAM" id="MobiDB-lite"/>
    </source>
</evidence>
<feature type="chain" id="PRO_5015850935" evidence="2">
    <location>
        <begin position="21"/>
        <end position="939"/>
    </location>
</feature>
<dbReference type="Pfam" id="PF13620">
    <property type="entry name" value="CarboxypepD_reg"/>
    <property type="match status" value="1"/>
</dbReference>
<feature type="region of interest" description="Disordered" evidence="1">
    <location>
        <begin position="280"/>
        <end position="307"/>
    </location>
</feature>
<sequence>MKKILPILFILIIAYNDGFAQNTGTIRGILKDSTGQQVLRDASVMALNSKDSSVEVSTLSGAGGTFALRNVPLTTVILQISFQGYAPYFKTITLSANRPSVNLDTIFMAVQAKDLGNVTVKQPPIAVKKDTVEFNAGSYSVKPNATAEDLLKKLPGVDVDNTGAIKAQGETVQRVLVDGKRFFGDDPKMATKNLPPDIIDKIQVFDDLSDQSKFTGFDDGNRVKTINITTKKNTRKGYFGRAVGGIGTDENYDESFNMHRFDGDQQISLLGQANDINKQNFTPQDILGGNTGGRRGGGPPRGGTAGVNATGITTTWAGGGNYKDTWGKNTDITASYFYNQLHTTNDQQSLTQNLLPGDSSTFNNQNNYSISRNRDHQINMNIESTLDTSNSIVFRPNIVFQNSSPNSSSTTLTTGGLGGKQINQSVSTGSSTNTGFNINNANFIFRHKFAKKSRTFSANINVSAGANNGIGYTYAVNNFYVPFVKTDTINQRYIDSSNNFTISPTLSYTEPIGKNQIIEINYNYSYSSNNSVNKTYNYDNNAHEFLQFDSLFSNSYKFTSHSNRLTLNYRMQKEKIRFSVGSGVQWLDQNSLNTTKSILVNTHFINVTPTANFMYSFSRTQNLRIFYMGRTGQPSVTQLQPLKTTSDSINFQIGNPDLKPQFTHSLRALYTSFDPTTQRVIFATINASATVNDIQSSITQNPNGGKTTTYANLNGTYNLSGYFNYGFALNKPKSNLNFTTNVNYSQSQTLVNNVSNFTYNTTLGQTIKWTTNLKKIFDMNFSSTTTYNIARYTLQANQNANFYTETLSAEITWYSKSGWIVASNFDYTYNGNRAAGYNTSVPLWSPSVAKQVFKNKSGEFRLSIFDLLNQNTNVTRNITANTIQDVRSNVLTRYVMLTFTYNLRNFAGQQQRMPGMFQGMFRGMGPGGFGGGMRNFRNE</sequence>
<dbReference type="SUPFAM" id="SSF49452">
    <property type="entry name" value="Starch-binding domain-like"/>
    <property type="match status" value="1"/>
</dbReference>
<name>A0A2W7RNG6_9BACT</name>
<dbReference type="InterPro" id="IPR013784">
    <property type="entry name" value="Carb-bd-like_fold"/>
</dbReference>
<organism evidence="4 5">
    <name type="scientific">Hydrotalea sandarakina</name>
    <dbReference type="NCBI Taxonomy" id="1004304"/>
    <lineage>
        <taxon>Bacteria</taxon>
        <taxon>Pseudomonadati</taxon>
        <taxon>Bacteroidota</taxon>
        <taxon>Chitinophagia</taxon>
        <taxon>Chitinophagales</taxon>
        <taxon>Chitinophagaceae</taxon>
        <taxon>Hydrotalea</taxon>
    </lineage>
</organism>
<dbReference type="SUPFAM" id="SSF56935">
    <property type="entry name" value="Porins"/>
    <property type="match status" value="1"/>
</dbReference>
<dbReference type="RefSeq" id="WP_111297028.1">
    <property type="nucleotide sequence ID" value="NZ_QKZV01000010.1"/>
</dbReference>